<sequence length="80" mass="8657">MQSCITKPVLLESECSKRQGHKGSLPASSRPSSPSLGCTLQPDPAFPPQTWLIFFYHCTQNTNCLSMTEVPAVPTLCSSS</sequence>
<accession>A0A0E9WNB2</accession>
<dbReference type="AlphaFoldDB" id="A0A0E9WNB2"/>
<organism evidence="2">
    <name type="scientific">Anguilla anguilla</name>
    <name type="common">European freshwater eel</name>
    <name type="synonym">Muraena anguilla</name>
    <dbReference type="NCBI Taxonomy" id="7936"/>
    <lineage>
        <taxon>Eukaryota</taxon>
        <taxon>Metazoa</taxon>
        <taxon>Chordata</taxon>
        <taxon>Craniata</taxon>
        <taxon>Vertebrata</taxon>
        <taxon>Euteleostomi</taxon>
        <taxon>Actinopterygii</taxon>
        <taxon>Neopterygii</taxon>
        <taxon>Teleostei</taxon>
        <taxon>Anguilliformes</taxon>
        <taxon>Anguillidae</taxon>
        <taxon>Anguilla</taxon>
    </lineage>
</organism>
<reference evidence="2" key="1">
    <citation type="submission" date="2014-11" db="EMBL/GenBank/DDBJ databases">
        <authorList>
            <person name="Amaro Gonzalez C."/>
        </authorList>
    </citation>
    <scope>NUCLEOTIDE SEQUENCE</scope>
</reference>
<evidence type="ECO:0000256" key="1">
    <source>
        <dbReference type="SAM" id="MobiDB-lite"/>
    </source>
</evidence>
<protein>
    <submittedName>
        <fullName evidence="2">Uncharacterized protein</fullName>
    </submittedName>
</protein>
<evidence type="ECO:0000313" key="2">
    <source>
        <dbReference type="EMBL" id="JAH91889.1"/>
    </source>
</evidence>
<reference evidence="2" key="2">
    <citation type="journal article" date="2015" name="Fish Shellfish Immunol.">
        <title>Early steps in the European eel (Anguilla anguilla)-Vibrio vulnificus interaction in the gills: Role of the RtxA13 toxin.</title>
        <authorList>
            <person name="Callol A."/>
            <person name="Pajuelo D."/>
            <person name="Ebbesson L."/>
            <person name="Teles M."/>
            <person name="MacKenzie S."/>
            <person name="Amaro C."/>
        </authorList>
    </citation>
    <scope>NUCLEOTIDE SEQUENCE</scope>
</reference>
<feature type="region of interest" description="Disordered" evidence="1">
    <location>
        <begin position="16"/>
        <end position="39"/>
    </location>
</feature>
<proteinExistence type="predicted"/>
<name>A0A0E9WNB2_ANGAN</name>
<dbReference type="EMBL" id="GBXM01016688">
    <property type="protein sequence ID" value="JAH91889.1"/>
    <property type="molecule type" value="Transcribed_RNA"/>
</dbReference>
<feature type="compositionally biased region" description="Low complexity" evidence="1">
    <location>
        <begin position="24"/>
        <end position="36"/>
    </location>
</feature>